<dbReference type="SUPFAM" id="SSF52047">
    <property type="entry name" value="RNI-like"/>
    <property type="match status" value="1"/>
</dbReference>
<evidence type="ECO:0000313" key="4">
    <source>
        <dbReference type="Proteomes" id="UP001374535"/>
    </source>
</evidence>
<gene>
    <name evidence="3" type="ORF">V8G54_023536</name>
</gene>
<dbReference type="Proteomes" id="UP001374535">
    <property type="component" value="Chromosome 7"/>
</dbReference>
<dbReference type="PANTHER" id="PTHR34145:SF68">
    <property type="entry name" value="FBD DOMAIN-CONTAINING PROTEIN"/>
    <property type="match status" value="1"/>
</dbReference>
<dbReference type="SUPFAM" id="SSF81383">
    <property type="entry name" value="F-box domain"/>
    <property type="match status" value="1"/>
</dbReference>
<evidence type="ECO:0000259" key="2">
    <source>
        <dbReference type="Pfam" id="PF23622"/>
    </source>
</evidence>
<organism evidence="3 4">
    <name type="scientific">Vigna mungo</name>
    <name type="common">Black gram</name>
    <name type="synonym">Phaseolus mungo</name>
    <dbReference type="NCBI Taxonomy" id="3915"/>
    <lineage>
        <taxon>Eukaryota</taxon>
        <taxon>Viridiplantae</taxon>
        <taxon>Streptophyta</taxon>
        <taxon>Embryophyta</taxon>
        <taxon>Tracheophyta</taxon>
        <taxon>Spermatophyta</taxon>
        <taxon>Magnoliopsida</taxon>
        <taxon>eudicotyledons</taxon>
        <taxon>Gunneridae</taxon>
        <taxon>Pentapetalae</taxon>
        <taxon>rosids</taxon>
        <taxon>fabids</taxon>
        <taxon>Fabales</taxon>
        <taxon>Fabaceae</taxon>
        <taxon>Papilionoideae</taxon>
        <taxon>50 kb inversion clade</taxon>
        <taxon>NPAAA clade</taxon>
        <taxon>indigoferoid/millettioid clade</taxon>
        <taxon>Phaseoleae</taxon>
        <taxon>Vigna</taxon>
    </lineage>
</organism>
<sequence length="501" mass="57363">MAQGKIIAQEISKKMVTWNRIEKRDIISTMPNEIVANVLSRLTLKEAARTSVLSTTWRYQWTYFSGDLDFDNSLRTLLLRHENVGLLTKCKVFVREWEMFMSLLQHVMKSLKCHSMHGLRICMDLGNPWKVTEWVKFAAEKNVETLDLDFSYNFMEPFFEISENIRNVLSKSFEMRALRVLRLASVDVSAGIIESFLASCPVLETLSVRGSKSVVSLKVQGQGLRLKHLELVECHILHLHICAENLMTFTYTGDYGNFNFETVPNLVEVSFGGKCCNYLLSNMQDAELYAVLSQVHVLKLELFILYGGILEDLPVLSNVKNLELRVRHRCGGELGRTVSLLSAFPSITVLKIKFVRTTIWELDEGWKANLKHEYPNLRELEVSGYRRDTCQIELLISIFKKAPNLNRIVVDPLASMHVQRSPDVKASIRETQRDMTIWYVDALKPHVSPSTQFIVTNGMEEASLEVYDAMLVQNFLQTVFLLLLSCILHELRVVLFGLSNS</sequence>
<dbReference type="PANTHER" id="PTHR34145">
    <property type="entry name" value="OS02G0105600 PROTEIN"/>
    <property type="match status" value="1"/>
</dbReference>
<evidence type="ECO:0000259" key="1">
    <source>
        <dbReference type="Pfam" id="PF00646"/>
    </source>
</evidence>
<dbReference type="EMBL" id="CP144694">
    <property type="protein sequence ID" value="WVZ02730.1"/>
    <property type="molecule type" value="Genomic_DNA"/>
</dbReference>
<dbReference type="InterPro" id="IPR053772">
    <property type="entry name" value="At1g61320/At1g61330-like"/>
</dbReference>
<name>A0AAQ3N3B7_VIGMU</name>
<accession>A0AAQ3N3B7</accession>
<dbReference type="AlphaFoldDB" id="A0AAQ3N3B7"/>
<dbReference type="InterPro" id="IPR001810">
    <property type="entry name" value="F-box_dom"/>
</dbReference>
<dbReference type="InterPro" id="IPR055357">
    <property type="entry name" value="LRR_At1g61320_AtMIF1"/>
</dbReference>
<evidence type="ECO:0008006" key="5">
    <source>
        <dbReference type="Google" id="ProtNLM"/>
    </source>
</evidence>
<feature type="domain" description="F-box" evidence="1">
    <location>
        <begin position="27"/>
        <end position="62"/>
    </location>
</feature>
<dbReference type="InterPro" id="IPR032675">
    <property type="entry name" value="LRR_dom_sf"/>
</dbReference>
<dbReference type="InterPro" id="IPR036047">
    <property type="entry name" value="F-box-like_dom_sf"/>
</dbReference>
<feature type="domain" description="At1g61320/AtMIF1 LRR" evidence="2">
    <location>
        <begin position="175"/>
        <end position="418"/>
    </location>
</feature>
<reference evidence="3 4" key="1">
    <citation type="journal article" date="2023" name="Life. Sci Alliance">
        <title>Evolutionary insights into 3D genome organization and epigenetic landscape of Vigna mungo.</title>
        <authorList>
            <person name="Junaid A."/>
            <person name="Singh B."/>
            <person name="Bhatia S."/>
        </authorList>
    </citation>
    <scope>NUCLEOTIDE SEQUENCE [LARGE SCALE GENOMIC DNA]</scope>
    <source>
        <strain evidence="3">Urdbean</strain>
    </source>
</reference>
<dbReference type="Pfam" id="PF00646">
    <property type="entry name" value="F-box"/>
    <property type="match status" value="1"/>
</dbReference>
<evidence type="ECO:0000313" key="3">
    <source>
        <dbReference type="EMBL" id="WVZ02730.1"/>
    </source>
</evidence>
<dbReference type="Pfam" id="PF23622">
    <property type="entry name" value="LRR_At1g61320_AtMIF1"/>
    <property type="match status" value="1"/>
</dbReference>
<dbReference type="Gene3D" id="3.80.10.10">
    <property type="entry name" value="Ribonuclease Inhibitor"/>
    <property type="match status" value="1"/>
</dbReference>
<dbReference type="Gene3D" id="1.20.1280.50">
    <property type="match status" value="1"/>
</dbReference>
<proteinExistence type="predicted"/>
<protein>
    <recommendedName>
        <fullName evidence="5">F-box domain-containing protein</fullName>
    </recommendedName>
</protein>
<keyword evidence="4" id="KW-1185">Reference proteome</keyword>